<dbReference type="Gene3D" id="1.10.150.240">
    <property type="entry name" value="Putative phosphatase, domain 2"/>
    <property type="match status" value="1"/>
</dbReference>
<sequence length="212" mass="24887">MIKHIVFDMGQVLVSYVGDLVCQKCIEDEQERKEVSTSVFVSPEWILLDMGVMPEEEALKKMQDRLDTEHKRDMAAWCFWHWHEYNMRPKEGMEQVVRWLKSMGYGIYLCSNASVRLLTCYKEVIPAIDCFDGVLFSADVQCLKPQKEMYQHLFDRFRLKPEECFFIDDLSLNIEGARRCGMDGYCFEDGDVGKLKEVLGSLNRQQLHFNEK</sequence>
<dbReference type="GeneID" id="93163556"/>
<dbReference type="SFLD" id="SFLDS00003">
    <property type="entry name" value="Haloacid_Dehalogenase"/>
    <property type="match status" value="1"/>
</dbReference>
<dbReference type="Pfam" id="PF00702">
    <property type="entry name" value="Hydrolase"/>
    <property type="match status" value="1"/>
</dbReference>
<dbReference type="SFLD" id="SFLDG01129">
    <property type="entry name" value="C1.5:_HAD__Beta-PGM__Phosphata"/>
    <property type="match status" value="1"/>
</dbReference>
<evidence type="ECO:0000313" key="1">
    <source>
        <dbReference type="EMBL" id="KMW24211.1"/>
    </source>
</evidence>
<dbReference type="NCBIfam" id="TIGR01509">
    <property type="entry name" value="HAD-SF-IA-v3"/>
    <property type="match status" value="1"/>
</dbReference>
<dbReference type="InterPro" id="IPR036412">
    <property type="entry name" value="HAD-like_sf"/>
</dbReference>
<evidence type="ECO:0000313" key="2">
    <source>
        <dbReference type="Proteomes" id="UP000037392"/>
    </source>
</evidence>
<dbReference type="CDD" id="cd02603">
    <property type="entry name" value="HAD_sEH-N_like"/>
    <property type="match status" value="1"/>
</dbReference>
<dbReference type="Proteomes" id="UP000037392">
    <property type="component" value="Unassembled WGS sequence"/>
</dbReference>
<proteinExistence type="predicted"/>
<dbReference type="PATRIC" id="fig|742734.4.peg.77"/>
<comment type="caution">
    <text evidence="1">The sequence shown here is derived from an EMBL/GenBank/DDBJ whole genome shotgun (WGS) entry which is preliminary data.</text>
</comment>
<dbReference type="PANTHER" id="PTHR43611">
    <property type="entry name" value="ALPHA-D-GLUCOSE 1-PHOSPHATE PHOSPHATASE"/>
    <property type="match status" value="1"/>
</dbReference>
<evidence type="ECO:0008006" key="3">
    <source>
        <dbReference type="Google" id="ProtNLM"/>
    </source>
</evidence>
<reference evidence="1 2" key="1">
    <citation type="submission" date="2011-04" db="EMBL/GenBank/DDBJ databases">
        <title>The Genome Sequence of Clostridium citroniae WAL-19142.</title>
        <authorList>
            <consortium name="The Broad Institute Genome Sequencing Platform"/>
            <person name="Earl A."/>
            <person name="Ward D."/>
            <person name="Feldgarden M."/>
            <person name="Gevers D."/>
            <person name="Warren Y.A."/>
            <person name="Tyrrell K.L."/>
            <person name="Citron D.M."/>
            <person name="Goldstein E.J."/>
            <person name="Daigneault M."/>
            <person name="Allen-Vercoe E."/>
            <person name="Young S.K."/>
            <person name="Zeng Q."/>
            <person name="Gargeya S."/>
            <person name="Fitzgerald M."/>
            <person name="Haas B."/>
            <person name="Abouelleil A."/>
            <person name="Alvarado L."/>
            <person name="Arachchi H.M."/>
            <person name="Berlin A."/>
            <person name="Brown A."/>
            <person name="Chapman S.B."/>
            <person name="Chen Z."/>
            <person name="Dunbar C."/>
            <person name="Freedman E."/>
            <person name="Gearin G."/>
            <person name="Gellesch M."/>
            <person name="Goldberg J."/>
            <person name="Griggs A."/>
            <person name="Gujja S."/>
            <person name="Heilman E.R."/>
            <person name="Heiman D."/>
            <person name="Howarth C."/>
            <person name="Larson L."/>
            <person name="Lui A."/>
            <person name="MacDonald P.J."/>
            <person name="Mehta T."/>
            <person name="Montmayeur A."/>
            <person name="Murphy C."/>
            <person name="Neiman D."/>
            <person name="Pearson M."/>
            <person name="Priest M."/>
            <person name="Roberts A."/>
            <person name="Saif S."/>
            <person name="Shea T."/>
            <person name="Shenoy N."/>
            <person name="Sisk P."/>
            <person name="Stolte C."/>
            <person name="Sykes S."/>
            <person name="White J."/>
            <person name="Yandava C."/>
            <person name="Wortman J."/>
            <person name="Nusbaum C."/>
            <person name="Birren B."/>
        </authorList>
    </citation>
    <scope>NUCLEOTIDE SEQUENCE [LARGE SCALE GENOMIC DNA]</scope>
    <source>
        <strain evidence="1 2">WAL-19142</strain>
    </source>
</reference>
<dbReference type="PANTHER" id="PTHR43611:SF3">
    <property type="entry name" value="FLAVIN MONONUCLEOTIDE HYDROLASE 1, CHLOROPLATIC"/>
    <property type="match status" value="1"/>
</dbReference>
<dbReference type="EMBL" id="ADLK01000001">
    <property type="protein sequence ID" value="KMW24211.1"/>
    <property type="molecule type" value="Genomic_DNA"/>
</dbReference>
<dbReference type="InterPro" id="IPR023198">
    <property type="entry name" value="PGP-like_dom2"/>
</dbReference>
<dbReference type="OrthoDB" id="9797415at2"/>
<name>A0A0J9CIJ1_9FIRM</name>
<dbReference type="SUPFAM" id="SSF56784">
    <property type="entry name" value="HAD-like"/>
    <property type="match status" value="1"/>
</dbReference>
<dbReference type="InterPro" id="IPR023214">
    <property type="entry name" value="HAD_sf"/>
</dbReference>
<protein>
    <recommendedName>
        <fullName evidence="3">HAD family phosphatase</fullName>
    </recommendedName>
</protein>
<dbReference type="PRINTS" id="PR00413">
    <property type="entry name" value="HADHALOGNASE"/>
</dbReference>
<dbReference type="RefSeq" id="WP_048928947.1">
    <property type="nucleotide sequence ID" value="NZ_KQ235875.1"/>
</dbReference>
<organism evidence="1 2">
    <name type="scientific">[Clostridium] citroniae WAL-19142</name>
    <dbReference type="NCBI Taxonomy" id="742734"/>
    <lineage>
        <taxon>Bacteria</taxon>
        <taxon>Bacillati</taxon>
        <taxon>Bacillota</taxon>
        <taxon>Clostridia</taxon>
        <taxon>Lachnospirales</taxon>
        <taxon>Lachnospiraceae</taxon>
        <taxon>Enterocloster</taxon>
    </lineage>
</organism>
<dbReference type="InterPro" id="IPR006439">
    <property type="entry name" value="HAD-SF_hydro_IA"/>
</dbReference>
<dbReference type="AlphaFoldDB" id="A0A0J9CIJ1"/>
<gene>
    <name evidence="1" type="ORF">HMPREF9470_00073</name>
</gene>
<dbReference type="Gene3D" id="3.40.50.1000">
    <property type="entry name" value="HAD superfamily/HAD-like"/>
    <property type="match status" value="1"/>
</dbReference>
<accession>A0A0J9CIJ1</accession>